<keyword evidence="2" id="KW-1185">Reference proteome</keyword>
<evidence type="ECO:0000313" key="1">
    <source>
        <dbReference type="EMBL" id="KAH7358850.1"/>
    </source>
</evidence>
<dbReference type="AlphaFoldDB" id="A0A8K0X2V7"/>
<accession>A0A8K0X2V7</accession>
<protein>
    <submittedName>
        <fullName evidence="1">Uncharacterized protein</fullName>
    </submittedName>
</protein>
<sequence length="414" mass="46309">MPTLSQVQHRLLDIELASKFEVQSPLLRNLARLPSEVIEHIILFVLLQEQCVLRFFAGGIFCTDADAGLTPLQAQLSAIYDLRRVDVHRMPGLRGVGGTHEVLDSAPHMSGMFRTVPNNKIVRWSPGVRDMLMYFPRHFAQAARSARLAMTYFYDNNRTGSLSMNDPFFTSAAAGTIPERPLFIDPRAVEDLPFSPGLFAQSTPPAPDRTAGIRNLVLGNRTGRADPLNIRFMDFGVRGAVPGVATTRKERFRTRILREQSAWLDIDWAVMRRLKRLFIDLSWVVRVAGSNDTVREGAARMCEHLDLELLVIYGLRSSPERWFGAQSRTERVLGRHSGLERPVFDVGQWAADEVLSIAGEEHINWVRVFGGAVAACGRLVLLDDRLEGVDWAALEALAVEEKRILGGEGRRSEG</sequence>
<dbReference type="OrthoDB" id="5104994at2759"/>
<comment type="caution">
    <text evidence="1">The sequence shown here is derived from an EMBL/GenBank/DDBJ whole genome shotgun (WGS) entry which is preliminary data.</text>
</comment>
<gene>
    <name evidence="1" type="ORF">B0T11DRAFT_285275</name>
</gene>
<organism evidence="1 2">
    <name type="scientific">Plectosphaerella cucumerina</name>
    <dbReference type="NCBI Taxonomy" id="40658"/>
    <lineage>
        <taxon>Eukaryota</taxon>
        <taxon>Fungi</taxon>
        <taxon>Dikarya</taxon>
        <taxon>Ascomycota</taxon>
        <taxon>Pezizomycotina</taxon>
        <taxon>Sordariomycetes</taxon>
        <taxon>Hypocreomycetidae</taxon>
        <taxon>Glomerellales</taxon>
        <taxon>Plectosphaerellaceae</taxon>
        <taxon>Plectosphaerella</taxon>
    </lineage>
</organism>
<reference evidence="1" key="1">
    <citation type="journal article" date="2021" name="Nat. Commun.">
        <title>Genetic determinants of endophytism in the Arabidopsis root mycobiome.</title>
        <authorList>
            <person name="Mesny F."/>
            <person name="Miyauchi S."/>
            <person name="Thiergart T."/>
            <person name="Pickel B."/>
            <person name="Atanasova L."/>
            <person name="Karlsson M."/>
            <person name="Huettel B."/>
            <person name="Barry K.W."/>
            <person name="Haridas S."/>
            <person name="Chen C."/>
            <person name="Bauer D."/>
            <person name="Andreopoulos W."/>
            <person name="Pangilinan J."/>
            <person name="LaButti K."/>
            <person name="Riley R."/>
            <person name="Lipzen A."/>
            <person name="Clum A."/>
            <person name="Drula E."/>
            <person name="Henrissat B."/>
            <person name="Kohler A."/>
            <person name="Grigoriev I.V."/>
            <person name="Martin F.M."/>
            <person name="Hacquard S."/>
        </authorList>
    </citation>
    <scope>NUCLEOTIDE SEQUENCE</scope>
    <source>
        <strain evidence="1">MPI-CAGE-AT-0016</strain>
    </source>
</reference>
<evidence type="ECO:0000313" key="2">
    <source>
        <dbReference type="Proteomes" id="UP000813385"/>
    </source>
</evidence>
<proteinExistence type="predicted"/>
<name>A0A8K0X2V7_9PEZI</name>
<dbReference type="EMBL" id="JAGPXD010000004">
    <property type="protein sequence ID" value="KAH7358850.1"/>
    <property type="molecule type" value="Genomic_DNA"/>
</dbReference>
<dbReference type="Proteomes" id="UP000813385">
    <property type="component" value="Unassembled WGS sequence"/>
</dbReference>